<proteinExistence type="predicted"/>
<dbReference type="AlphaFoldDB" id="A0AAN7YCE9"/>
<evidence type="ECO:0000256" key="4">
    <source>
        <dbReference type="ARBA" id="ARBA00023136"/>
    </source>
</evidence>
<dbReference type="Pfam" id="PF04750">
    <property type="entry name" value="Far-17a_AIG1"/>
    <property type="match status" value="1"/>
</dbReference>
<comment type="caution">
    <text evidence="7">The sequence shown here is derived from an EMBL/GenBank/DDBJ whole genome shotgun (WGS) entry which is preliminary data.</text>
</comment>
<evidence type="ECO:0000313" key="8">
    <source>
        <dbReference type="Proteomes" id="UP001310890"/>
    </source>
</evidence>
<evidence type="ECO:0000256" key="3">
    <source>
        <dbReference type="ARBA" id="ARBA00022989"/>
    </source>
</evidence>
<dbReference type="PANTHER" id="PTHR10989">
    <property type="entry name" value="ANDROGEN-INDUCED PROTEIN 1-RELATED"/>
    <property type="match status" value="1"/>
</dbReference>
<dbReference type="GO" id="GO:0016020">
    <property type="term" value="C:membrane"/>
    <property type="evidence" value="ECO:0007669"/>
    <property type="project" value="InterPro"/>
</dbReference>
<keyword evidence="4 6" id="KW-0472">Membrane</keyword>
<dbReference type="Proteomes" id="UP001310890">
    <property type="component" value="Unassembled WGS sequence"/>
</dbReference>
<evidence type="ECO:0000256" key="6">
    <source>
        <dbReference type="SAM" id="Phobius"/>
    </source>
</evidence>
<feature type="transmembrane region" description="Helical" evidence="6">
    <location>
        <begin position="30"/>
        <end position="54"/>
    </location>
</feature>
<feature type="transmembrane region" description="Helical" evidence="6">
    <location>
        <begin position="130"/>
        <end position="150"/>
    </location>
</feature>
<dbReference type="InterPro" id="IPR006838">
    <property type="entry name" value="ADTRP_AIG1"/>
</dbReference>
<evidence type="ECO:0000256" key="5">
    <source>
        <dbReference type="SAM" id="MobiDB-lite"/>
    </source>
</evidence>
<keyword evidence="2 6" id="KW-0812">Transmembrane</keyword>
<reference evidence="7" key="1">
    <citation type="submission" date="2023-08" db="EMBL/GenBank/DDBJ databases">
        <title>Black Yeasts Isolated from many extreme environments.</title>
        <authorList>
            <person name="Coleine C."/>
            <person name="Stajich J.E."/>
            <person name="Selbmann L."/>
        </authorList>
    </citation>
    <scope>NUCLEOTIDE SEQUENCE</scope>
    <source>
        <strain evidence="7">CCFEE 5401</strain>
    </source>
</reference>
<organism evidence="7 8">
    <name type="scientific">Meristemomyces frigidus</name>
    <dbReference type="NCBI Taxonomy" id="1508187"/>
    <lineage>
        <taxon>Eukaryota</taxon>
        <taxon>Fungi</taxon>
        <taxon>Dikarya</taxon>
        <taxon>Ascomycota</taxon>
        <taxon>Pezizomycotina</taxon>
        <taxon>Dothideomycetes</taxon>
        <taxon>Dothideomycetidae</taxon>
        <taxon>Mycosphaerellales</taxon>
        <taxon>Teratosphaeriaceae</taxon>
        <taxon>Meristemomyces</taxon>
    </lineage>
</organism>
<evidence type="ECO:0000256" key="2">
    <source>
        <dbReference type="ARBA" id="ARBA00022692"/>
    </source>
</evidence>
<protein>
    <recommendedName>
        <fullName evidence="9">FAR-17a/AIG1-like protein</fullName>
    </recommendedName>
</protein>
<name>A0AAN7YCE9_9PEZI</name>
<comment type="subcellular location">
    <subcellularLocation>
        <location evidence="1">Endomembrane system</location>
        <topology evidence="1">Multi-pass membrane protein</topology>
    </subcellularLocation>
</comment>
<dbReference type="EMBL" id="JAVRRL010000100">
    <property type="protein sequence ID" value="KAK5107975.1"/>
    <property type="molecule type" value="Genomic_DNA"/>
</dbReference>
<keyword evidence="3 6" id="KW-1133">Transmembrane helix</keyword>
<gene>
    <name evidence="7" type="ORF">LTR62_000520</name>
</gene>
<evidence type="ECO:0000256" key="1">
    <source>
        <dbReference type="ARBA" id="ARBA00004127"/>
    </source>
</evidence>
<dbReference type="PANTHER" id="PTHR10989:SF16">
    <property type="entry name" value="AT02829P-RELATED"/>
    <property type="match status" value="1"/>
</dbReference>
<feature type="transmembrane region" description="Helical" evidence="6">
    <location>
        <begin position="174"/>
        <end position="195"/>
    </location>
</feature>
<sequence length="223" mass="24657">MCILGLSSFAYNFAWLVCYPNPINESYGWHLQYLTIIGLSLAAITFTVGLLADLTMSPRLFAFKNALSVASAPMECLISMLYWGLRAIDPKLVLPDWAPPLPLLTDLGFHAVPAVSLVIDLLFFSPPYTIAFAPSLGLSGCIAFGYWFWIERCYQYNQFYPYPIFNLLSTGERIGLFVGSAVLMTLSTGALIWAYQLVNGREDGPQTGGEARKPKQYGNGKAQ</sequence>
<evidence type="ECO:0000313" key="7">
    <source>
        <dbReference type="EMBL" id="KAK5107975.1"/>
    </source>
</evidence>
<feature type="region of interest" description="Disordered" evidence="5">
    <location>
        <begin position="204"/>
        <end position="223"/>
    </location>
</feature>
<dbReference type="GO" id="GO:0012505">
    <property type="term" value="C:endomembrane system"/>
    <property type="evidence" value="ECO:0007669"/>
    <property type="project" value="UniProtKB-SubCell"/>
</dbReference>
<accession>A0AAN7YCE9</accession>
<evidence type="ECO:0008006" key="9">
    <source>
        <dbReference type="Google" id="ProtNLM"/>
    </source>
</evidence>
<feature type="transmembrane region" description="Helical" evidence="6">
    <location>
        <begin position="66"/>
        <end position="83"/>
    </location>
</feature>